<protein>
    <submittedName>
        <fullName evidence="1">Nucleotidyltransferase family protein</fullName>
    </submittedName>
</protein>
<dbReference type="PANTHER" id="PTHR39166">
    <property type="entry name" value="BLL1166 PROTEIN"/>
    <property type="match status" value="1"/>
</dbReference>
<sequence length="189" mass="22236">MSLRNQKDVERFLENDPWLMEILKAVKTLQLPDWWVCAGAIRSAIWDALHGFEKKTPIQDVDVIYFDPKQPKESEEKILEDRLRMLMPEVPWSVKNQARMHVINNLQPYVSSEDAISKFPETPTALGAKLDEQDRLFLTAPCGMEDVLAMEVRPTQLFKETRDLYAIYEQRLRKKDWTAVWPRVTLYQN</sequence>
<dbReference type="PANTHER" id="PTHR39166:SF1">
    <property type="entry name" value="BLL1166 PROTEIN"/>
    <property type="match status" value="1"/>
</dbReference>
<dbReference type="InterPro" id="IPR009267">
    <property type="entry name" value="NTP_transf_6"/>
</dbReference>
<dbReference type="RefSeq" id="WP_248254350.1">
    <property type="nucleotide sequence ID" value="NZ_JAIWJX010000002.1"/>
</dbReference>
<evidence type="ECO:0000313" key="1">
    <source>
        <dbReference type="EMBL" id="MCK6259145.1"/>
    </source>
</evidence>
<name>A0A9X1XFW7_9BACL</name>
<dbReference type="EMBL" id="JAIWJX010000002">
    <property type="protein sequence ID" value="MCK6259145.1"/>
    <property type="molecule type" value="Genomic_DNA"/>
</dbReference>
<evidence type="ECO:0000313" key="2">
    <source>
        <dbReference type="Proteomes" id="UP001139011"/>
    </source>
</evidence>
<accession>A0A9X1XFW7</accession>
<dbReference type="Proteomes" id="UP001139011">
    <property type="component" value="Unassembled WGS sequence"/>
</dbReference>
<dbReference type="AlphaFoldDB" id="A0A9X1XFW7"/>
<keyword evidence="2" id="KW-1185">Reference proteome</keyword>
<comment type="caution">
    <text evidence="1">The sequence shown here is derived from an EMBL/GenBank/DDBJ whole genome shotgun (WGS) entry which is preliminary data.</text>
</comment>
<dbReference type="Pfam" id="PF06042">
    <property type="entry name" value="NTP_transf_6"/>
    <property type="match status" value="1"/>
</dbReference>
<organism evidence="1 2">
    <name type="scientific">Fictibacillus marinisediminis</name>
    <dbReference type="NCBI Taxonomy" id="2878389"/>
    <lineage>
        <taxon>Bacteria</taxon>
        <taxon>Bacillati</taxon>
        <taxon>Bacillota</taxon>
        <taxon>Bacilli</taxon>
        <taxon>Bacillales</taxon>
        <taxon>Fictibacillaceae</taxon>
        <taxon>Fictibacillus</taxon>
    </lineage>
</organism>
<reference evidence="1" key="1">
    <citation type="submission" date="2021-09" db="EMBL/GenBank/DDBJ databases">
        <title>Genome analysis of Fictibacillus sp. KIGAM418 isolated from marine sediment.</title>
        <authorList>
            <person name="Seo M.-J."/>
            <person name="Cho E.-S."/>
            <person name="Hwang C.Y."/>
        </authorList>
    </citation>
    <scope>NUCLEOTIDE SEQUENCE</scope>
    <source>
        <strain evidence="1">KIGAM418</strain>
    </source>
</reference>
<gene>
    <name evidence="1" type="ORF">LCY76_21465</name>
</gene>
<proteinExistence type="predicted"/>